<dbReference type="InterPro" id="IPR011990">
    <property type="entry name" value="TPR-like_helical_dom_sf"/>
</dbReference>
<proteinExistence type="predicted"/>
<reference evidence="1 3" key="1">
    <citation type="submission" date="2019-07" db="EMBL/GenBank/DDBJ databases">
        <authorList>
            <person name="Qu J.-H."/>
        </authorList>
    </citation>
    <scope>NUCLEOTIDE SEQUENCE [LARGE SCALE GENOMIC DNA]</scope>
    <source>
        <strain evidence="1 3">MDT1-10-3</strain>
    </source>
</reference>
<evidence type="ECO:0000313" key="4">
    <source>
        <dbReference type="Proteomes" id="UP001570846"/>
    </source>
</evidence>
<evidence type="ECO:0000313" key="2">
    <source>
        <dbReference type="EMBL" id="MFA1770527.1"/>
    </source>
</evidence>
<protein>
    <submittedName>
        <fullName evidence="1">Tetratricopeptide repeat protein</fullName>
    </submittedName>
</protein>
<dbReference type="Pfam" id="PF13432">
    <property type="entry name" value="TPR_16"/>
    <property type="match status" value="2"/>
</dbReference>
<evidence type="ECO:0000313" key="3">
    <source>
        <dbReference type="Proteomes" id="UP000323866"/>
    </source>
</evidence>
<evidence type="ECO:0000313" key="1">
    <source>
        <dbReference type="EMBL" id="KAA6434603.1"/>
    </source>
</evidence>
<organism evidence="1 3">
    <name type="scientific">Rufibacter glacialis</name>
    <dbReference type="NCBI Taxonomy" id="1259555"/>
    <lineage>
        <taxon>Bacteria</taxon>
        <taxon>Pseudomonadati</taxon>
        <taxon>Bacteroidota</taxon>
        <taxon>Cytophagia</taxon>
        <taxon>Cytophagales</taxon>
        <taxon>Hymenobacteraceae</taxon>
        <taxon>Rufibacter</taxon>
    </lineage>
</organism>
<reference evidence="2 4" key="3">
    <citation type="submission" date="2024-08" db="EMBL/GenBank/DDBJ databases">
        <authorList>
            <person name="Wei W."/>
        </authorList>
    </citation>
    <scope>NUCLEOTIDE SEQUENCE [LARGE SCALE GENOMIC DNA]</scope>
    <source>
        <strain evidence="2 4">XU2</strain>
    </source>
</reference>
<dbReference type="AlphaFoldDB" id="A0A5M8QIK1"/>
<dbReference type="Proteomes" id="UP001570846">
    <property type="component" value="Unassembled WGS sequence"/>
</dbReference>
<dbReference type="Gene3D" id="1.25.40.10">
    <property type="entry name" value="Tetratricopeptide repeat domain"/>
    <property type="match status" value="2"/>
</dbReference>
<name>A0A5M8QIK1_9BACT</name>
<dbReference type="EMBL" id="VKKZ01000020">
    <property type="protein sequence ID" value="KAA6434603.1"/>
    <property type="molecule type" value="Genomic_DNA"/>
</dbReference>
<dbReference type="Proteomes" id="UP000323866">
    <property type="component" value="Unassembled WGS sequence"/>
</dbReference>
<reference evidence="1 3" key="2">
    <citation type="submission" date="2019-09" db="EMBL/GenBank/DDBJ databases">
        <title>A bacterium isolated from glacier soil.</title>
        <authorList>
            <person name="Liu Q."/>
        </authorList>
    </citation>
    <scope>NUCLEOTIDE SEQUENCE [LARGE SCALE GENOMIC DNA]</scope>
    <source>
        <strain evidence="1 3">MDT1-10-3</strain>
    </source>
</reference>
<accession>A0A5M8QIK1</accession>
<sequence>MAKKAEKGQVITAQPQVLMVRGDKVPVEVQAQLPKNLLRNDYRYGIRVYYKGTKGIEEHVGSLGFDFGNYNFVEGKPTMMSAFAFPYSPSKSTGQLLAQGVVTDPKGRKKYTKAKVLAQGIITTPHLIQTVHAPAYAPETFQKENPGPLKFPIFFDQGLATLRQGYGTNLQLLEEFIKSNQKTRKIDILAMHSPDQEETTTRNLAARRGVAVERFIKQKIETEAYNNTVSAIDFKVRTLQKNWDAFLGRVQNSAMPEEQIQQILGIVNGPGSFTEKEEKLQALPSYDYLEMYVYPVLRFAEVTVDYQANPRRDYEVYLLAKKIVENRANADVLTAEEMRYAATLTPLLAEKKRIYESAVETYMNWQSLNNLGMVFFEQAQKEIRPKVKKNLLESAILNLRYAAHRKPEAQQFYNLAVAYHQHGDPLEALQSYDYAIRLGGPLPVLQQVFTDKAALELSIGQYDDAVRSLSYAGSGYAAQFNMTLLYFLKENYEGAAELGQKLLDSYPKDPTAHYLMAVIGARSQKEDLMAQHLRQAVKAKPTLAEKAIDDLEFKQYHKSAAFAAALKP</sequence>
<dbReference type="EMBL" id="JBGOGF010000002">
    <property type="protein sequence ID" value="MFA1770527.1"/>
    <property type="molecule type" value="Genomic_DNA"/>
</dbReference>
<dbReference type="InterPro" id="IPR019734">
    <property type="entry name" value="TPR_rpt"/>
</dbReference>
<gene>
    <name evidence="2" type="ORF">ACD591_04430</name>
    <name evidence="1" type="ORF">FOE74_10490</name>
</gene>
<dbReference type="SMART" id="SM00028">
    <property type="entry name" value="TPR"/>
    <property type="match status" value="3"/>
</dbReference>
<comment type="caution">
    <text evidence="1">The sequence shown here is derived from an EMBL/GenBank/DDBJ whole genome shotgun (WGS) entry which is preliminary data.</text>
</comment>
<dbReference type="RefSeq" id="WP_149098546.1">
    <property type="nucleotide sequence ID" value="NZ_BMMG01000003.1"/>
</dbReference>
<dbReference type="SUPFAM" id="SSF48452">
    <property type="entry name" value="TPR-like"/>
    <property type="match status" value="1"/>
</dbReference>
<keyword evidence="4" id="KW-1185">Reference proteome</keyword>
<dbReference type="OrthoDB" id="1489296at2"/>